<keyword evidence="4" id="KW-1185">Reference proteome</keyword>
<feature type="region of interest" description="Disordered" evidence="1">
    <location>
        <begin position="180"/>
        <end position="210"/>
    </location>
</feature>
<feature type="non-terminal residue" evidence="3">
    <location>
        <position position="521"/>
    </location>
</feature>
<feature type="compositionally biased region" description="Polar residues" evidence="1">
    <location>
        <begin position="185"/>
        <end position="202"/>
    </location>
</feature>
<feature type="transmembrane region" description="Helical" evidence="2">
    <location>
        <begin position="311"/>
        <end position="332"/>
    </location>
</feature>
<feature type="transmembrane region" description="Helical" evidence="2">
    <location>
        <begin position="7"/>
        <end position="30"/>
    </location>
</feature>
<accession>A0A409YTH4</accession>
<evidence type="ECO:0000256" key="1">
    <source>
        <dbReference type="SAM" id="MobiDB-lite"/>
    </source>
</evidence>
<comment type="caution">
    <text evidence="3">The sequence shown here is derived from an EMBL/GenBank/DDBJ whole genome shotgun (WGS) entry which is preliminary data.</text>
</comment>
<reference evidence="3 4" key="1">
    <citation type="journal article" date="2018" name="Evol. Lett.">
        <title>Horizontal gene cluster transfer increased hallucinogenic mushroom diversity.</title>
        <authorList>
            <person name="Reynolds H.T."/>
            <person name="Vijayakumar V."/>
            <person name="Gluck-Thaler E."/>
            <person name="Korotkin H.B."/>
            <person name="Matheny P.B."/>
            <person name="Slot J.C."/>
        </authorList>
    </citation>
    <scope>NUCLEOTIDE SEQUENCE [LARGE SCALE GENOMIC DNA]</scope>
    <source>
        <strain evidence="3 4">SRW20</strain>
    </source>
</reference>
<evidence type="ECO:0000313" key="4">
    <source>
        <dbReference type="Proteomes" id="UP000284706"/>
    </source>
</evidence>
<proteinExistence type="predicted"/>
<keyword evidence="2" id="KW-0812">Transmembrane</keyword>
<dbReference type="InParanoid" id="A0A409YTH4"/>
<feature type="transmembrane region" description="Helical" evidence="2">
    <location>
        <begin position="395"/>
        <end position="414"/>
    </location>
</feature>
<feature type="transmembrane region" description="Helical" evidence="2">
    <location>
        <begin position="434"/>
        <end position="456"/>
    </location>
</feature>
<dbReference type="Proteomes" id="UP000284706">
    <property type="component" value="Unassembled WGS sequence"/>
</dbReference>
<evidence type="ECO:0000256" key="2">
    <source>
        <dbReference type="SAM" id="Phobius"/>
    </source>
</evidence>
<feature type="transmembrane region" description="Helical" evidence="2">
    <location>
        <begin position="281"/>
        <end position="302"/>
    </location>
</feature>
<gene>
    <name evidence="3" type="ORF">CVT26_004658</name>
</gene>
<feature type="transmembrane region" description="Helical" evidence="2">
    <location>
        <begin position="42"/>
        <end position="67"/>
    </location>
</feature>
<keyword evidence="2" id="KW-1133">Transmembrane helix</keyword>
<name>A0A409YTH4_9AGAR</name>
<feature type="transmembrane region" description="Helical" evidence="2">
    <location>
        <begin position="87"/>
        <end position="107"/>
    </location>
</feature>
<dbReference type="EMBL" id="NHYE01000339">
    <property type="protein sequence ID" value="PPR06327.1"/>
    <property type="molecule type" value="Genomic_DNA"/>
</dbReference>
<dbReference type="OrthoDB" id="3265004at2759"/>
<dbReference type="AlphaFoldDB" id="A0A409YTH4"/>
<sequence>PTLQLVIFRLLTSDDILIVVDLIILSVWGVDHLDPSESQGIVLNPLIAVQSFLTFATTLASTALIAYQIRTTTREIPGNSKRLLVHILEILVQSAAAYSVVAIAFAISTVVPQTTSNVVPWDAASDYIADLFIFTSGLAPTVLVARVAILDENDVYASSAAPTSGSSRLSGLRFHVRTTRGDAESQPQVSDRISRVNRSVESPQVPETEKNKGDMHLVVGDMHDARGRGLHGHRCHYQGLRCAGKGRCSSGETKKICWWAREGSLVSLERGGIGDELNSTILYVFLWGIYTVVYAGTLYLYLTKKSSKNKIILWAISLSYWVYSASAILSWYRDQSAVVNHSETRDALFAALYGRSQWPVLVEDIVTFLMAAVADCILIWRCYHVFGHSFRATLIPGFLLFCEIVVDLIILSVWGVDHLDPSESQDTVLNQLIAAQAFLTFATTVASTTLIAYRIFTTTREIPGSSKRLLVRILEILVQSAATYSLVAIANAISAVVPQTASNEVSWLATNDYTSVLFNFI</sequence>
<organism evidence="3 4">
    <name type="scientific">Gymnopilus dilepis</name>
    <dbReference type="NCBI Taxonomy" id="231916"/>
    <lineage>
        <taxon>Eukaryota</taxon>
        <taxon>Fungi</taxon>
        <taxon>Dikarya</taxon>
        <taxon>Basidiomycota</taxon>
        <taxon>Agaricomycotina</taxon>
        <taxon>Agaricomycetes</taxon>
        <taxon>Agaricomycetidae</taxon>
        <taxon>Agaricales</taxon>
        <taxon>Agaricineae</taxon>
        <taxon>Hymenogastraceae</taxon>
        <taxon>Gymnopilus</taxon>
    </lineage>
</organism>
<keyword evidence="2" id="KW-0472">Membrane</keyword>
<evidence type="ECO:0000313" key="3">
    <source>
        <dbReference type="EMBL" id="PPR06327.1"/>
    </source>
</evidence>
<feature type="non-terminal residue" evidence="3">
    <location>
        <position position="1"/>
    </location>
</feature>
<protein>
    <submittedName>
        <fullName evidence="3">Uncharacterized protein</fullName>
    </submittedName>
</protein>
<feature type="transmembrane region" description="Helical" evidence="2">
    <location>
        <begin position="365"/>
        <end position="383"/>
    </location>
</feature>